<protein>
    <submittedName>
        <fullName evidence="1">Uncharacterized protein</fullName>
    </submittedName>
</protein>
<dbReference type="EMBL" id="JAHHHV010000052">
    <property type="protein sequence ID" value="MBW4465616.1"/>
    <property type="molecule type" value="Genomic_DNA"/>
</dbReference>
<reference evidence="1" key="2">
    <citation type="journal article" date="2022" name="Microbiol. Resour. Announc.">
        <title>Metagenome Sequencing to Explore Phylogenomics of Terrestrial Cyanobacteria.</title>
        <authorList>
            <person name="Ward R.D."/>
            <person name="Stajich J.E."/>
            <person name="Johansen J.R."/>
            <person name="Huntemann M."/>
            <person name="Clum A."/>
            <person name="Foster B."/>
            <person name="Foster B."/>
            <person name="Roux S."/>
            <person name="Palaniappan K."/>
            <person name="Varghese N."/>
            <person name="Mukherjee S."/>
            <person name="Reddy T.B.K."/>
            <person name="Daum C."/>
            <person name="Copeland A."/>
            <person name="Chen I.A."/>
            <person name="Ivanova N.N."/>
            <person name="Kyrpides N.C."/>
            <person name="Shapiro N."/>
            <person name="Eloe-Fadrosh E.A."/>
            <person name="Pietrasiak N."/>
        </authorList>
    </citation>
    <scope>NUCLEOTIDE SEQUENCE</scope>
    <source>
        <strain evidence="1">GSE-TBD4-15B</strain>
    </source>
</reference>
<accession>A0A951U4P1</accession>
<proteinExistence type="predicted"/>
<comment type="caution">
    <text evidence="1">The sequence shown here is derived from an EMBL/GenBank/DDBJ whole genome shotgun (WGS) entry which is preliminary data.</text>
</comment>
<evidence type="ECO:0000313" key="2">
    <source>
        <dbReference type="Proteomes" id="UP000707356"/>
    </source>
</evidence>
<evidence type="ECO:0000313" key="1">
    <source>
        <dbReference type="EMBL" id="MBW4465616.1"/>
    </source>
</evidence>
<dbReference type="Proteomes" id="UP000707356">
    <property type="component" value="Unassembled WGS sequence"/>
</dbReference>
<name>A0A951U4P1_9CYAN</name>
<dbReference type="AlphaFoldDB" id="A0A951U4P1"/>
<organism evidence="1 2">
    <name type="scientific">Pegethrix bostrychoides GSE-TBD4-15B</name>
    <dbReference type="NCBI Taxonomy" id="2839662"/>
    <lineage>
        <taxon>Bacteria</taxon>
        <taxon>Bacillati</taxon>
        <taxon>Cyanobacteriota</taxon>
        <taxon>Cyanophyceae</taxon>
        <taxon>Oculatellales</taxon>
        <taxon>Oculatellaceae</taxon>
        <taxon>Pegethrix</taxon>
    </lineage>
</organism>
<sequence length="231" mass="26264">MQIASQKSATLYQQIKAIAQADEQRLVAFRDDLFKEDRSTLRTVKPSDQWIWILRECGTNLFACPLTYAAQLLREGIGEYDPKITTALTTNFDWMNAVVNEHLRSSRQVRGKAFRLVYSLDGEQTVTQINDQTAEDLMRWNRWQAFQDWRETVLVMASGMSLDTADSHQGDWWNTAAIGWTTLDWLEHHRAALSSKAVADPKVYTKEIATLAIEAMKSAAVLSNSGETQQC</sequence>
<reference evidence="1" key="1">
    <citation type="submission" date="2021-05" db="EMBL/GenBank/DDBJ databases">
        <authorList>
            <person name="Pietrasiak N."/>
            <person name="Ward R."/>
            <person name="Stajich J.E."/>
            <person name="Kurbessoian T."/>
        </authorList>
    </citation>
    <scope>NUCLEOTIDE SEQUENCE</scope>
    <source>
        <strain evidence="1">GSE-TBD4-15B</strain>
    </source>
</reference>
<gene>
    <name evidence="1" type="ORF">KME07_09275</name>
</gene>